<dbReference type="InterPro" id="IPR018247">
    <property type="entry name" value="EF_Hand_1_Ca_BS"/>
</dbReference>
<dbReference type="EMBL" id="CP159837">
    <property type="protein sequence ID" value="XCM39796.1"/>
    <property type="molecule type" value="Genomic_DNA"/>
</dbReference>
<accession>A0AAU8JLV3</accession>
<evidence type="ECO:0008006" key="2">
    <source>
        <dbReference type="Google" id="ProtNLM"/>
    </source>
</evidence>
<dbReference type="PROSITE" id="PS00018">
    <property type="entry name" value="EF_HAND_1"/>
    <property type="match status" value="1"/>
</dbReference>
<name>A0AAU8JLV3_9CYAN</name>
<dbReference type="RefSeq" id="WP_054465046.1">
    <property type="nucleotide sequence ID" value="NZ_CP159837.1"/>
</dbReference>
<reference evidence="1" key="1">
    <citation type="submission" date="2024-07" db="EMBL/GenBank/DDBJ databases">
        <authorList>
            <person name="Kim Y.J."/>
            <person name="Jeong J.Y."/>
        </authorList>
    </citation>
    <scope>NUCLEOTIDE SEQUENCE</scope>
    <source>
        <strain evidence="1">GIHE-MW2</strain>
    </source>
</reference>
<organism evidence="1">
    <name type="scientific">Planktothricoides raciborskii GIHE-MW2</name>
    <dbReference type="NCBI Taxonomy" id="2792601"/>
    <lineage>
        <taxon>Bacteria</taxon>
        <taxon>Bacillati</taxon>
        <taxon>Cyanobacteriota</taxon>
        <taxon>Cyanophyceae</taxon>
        <taxon>Oscillatoriophycideae</taxon>
        <taxon>Oscillatoriales</taxon>
        <taxon>Oscillatoriaceae</taxon>
        <taxon>Planktothricoides</taxon>
    </lineage>
</organism>
<gene>
    <name evidence="1" type="ORF">ABWT76_002752</name>
</gene>
<protein>
    <recommendedName>
        <fullName evidence="2">EF-hand domain-containing protein</fullName>
    </recommendedName>
</protein>
<dbReference type="AlphaFoldDB" id="A0AAU8JLV3"/>
<proteinExistence type="predicted"/>
<sequence>MGLFNQILQAVNNPNQQANLAELSNILTNIQQTASIYGADPGKSKMLLSMVGGYVRSALQEKQNTEGSDMVKNLVNQFSGTSANPQAVFALFSQTKLAEIVPEIAQKSGLNASTIQAMLPIVVPALLSLLKTGASTTDPQQAANPVLNAFLDANGDGTIDITDVMNLAGRFLK</sequence>
<evidence type="ECO:0000313" key="1">
    <source>
        <dbReference type="EMBL" id="XCM39796.1"/>
    </source>
</evidence>